<proteinExistence type="predicted"/>
<dbReference type="InterPro" id="IPR020471">
    <property type="entry name" value="AKR"/>
</dbReference>
<evidence type="ECO:0000313" key="4">
    <source>
        <dbReference type="Proteomes" id="UP000316925"/>
    </source>
</evidence>
<evidence type="ECO:0000259" key="2">
    <source>
        <dbReference type="Pfam" id="PF00248"/>
    </source>
</evidence>
<dbReference type="Proteomes" id="UP000316925">
    <property type="component" value="Unassembled WGS sequence"/>
</dbReference>
<dbReference type="EMBL" id="SOIJ01000096">
    <property type="protein sequence ID" value="TET93537.1"/>
    <property type="molecule type" value="Genomic_DNA"/>
</dbReference>
<dbReference type="CDD" id="cd19102">
    <property type="entry name" value="AKR_unchar"/>
    <property type="match status" value="1"/>
</dbReference>
<dbReference type="SUPFAM" id="SSF51430">
    <property type="entry name" value="NAD(P)-linked oxidoreductase"/>
    <property type="match status" value="1"/>
</dbReference>
<dbReference type="PANTHER" id="PTHR43364:SF4">
    <property type="entry name" value="NAD(P)-LINKED OXIDOREDUCTASE SUPERFAMILY PROTEIN"/>
    <property type="match status" value="1"/>
</dbReference>
<dbReference type="AlphaFoldDB" id="A0A523YPX7"/>
<dbReference type="Pfam" id="PF00248">
    <property type="entry name" value="Aldo_ket_red"/>
    <property type="match status" value="1"/>
</dbReference>
<reference evidence="3 4" key="1">
    <citation type="submission" date="2019-03" db="EMBL/GenBank/DDBJ databases">
        <title>Metabolic potential of uncultured bacteria and archaea associated with petroleum seepage in deep-sea sediments.</title>
        <authorList>
            <person name="Dong X."/>
            <person name="Hubert C."/>
        </authorList>
    </citation>
    <scope>NUCLEOTIDE SEQUENCE [LARGE SCALE GENOMIC DNA]</scope>
    <source>
        <strain evidence="3">E29_bin28</strain>
    </source>
</reference>
<dbReference type="PRINTS" id="PR00069">
    <property type="entry name" value="ALDKETRDTASE"/>
</dbReference>
<organism evidence="3 4">
    <name type="scientific">Aerophobetes bacterium</name>
    <dbReference type="NCBI Taxonomy" id="2030807"/>
    <lineage>
        <taxon>Bacteria</taxon>
        <taxon>Candidatus Aerophobota</taxon>
    </lineage>
</organism>
<comment type="caution">
    <text evidence="3">The sequence shown here is derived from an EMBL/GenBank/DDBJ whole genome shotgun (WGS) entry which is preliminary data.</text>
</comment>
<dbReference type="GO" id="GO:0016491">
    <property type="term" value="F:oxidoreductase activity"/>
    <property type="evidence" value="ECO:0007669"/>
    <property type="project" value="UniProtKB-KW"/>
</dbReference>
<feature type="domain" description="NADP-dependent oxidoreductase" evidence="2">
    <location>
        <begin position="16"/>
        <end position="313"/>
    </location>
</feature>
<dbReference type="InterPro" id="IPR036812">
    <property type="entry name" value="NAD(P)_OxRdtase_dom_sf"/>
</dbReference>
<protein>
    <submittedName>
        <fullName evidence="3">Aldo/keto reductase</fullName>
    </submittedName>
</protein>
<dbReference type="FunFam" id="3.20.20.100:FF:000004">
    <property type="entry name" value="Oxidoreductase, aldo/keto reductase"/>
    <property type="match status" value="1"/>
</dbReference>
<accession>A0A523YPX7</accession>
<dbReference type="PANTHER" id="PTHR43364">
    <property type="entry name" value="NADH-SPECIFIC METHYLGLYOXAL REDUCTASE-RELATED"/>
    <property type="match status" value="1"/>
</dbReference>
<dbReference type="Gene3D" id="3.20.20.100">
    <property type="entry name" value="NADP-dependent oxidoreductase domain"/>
    <property type="match status" value="1"/>
</dbReference>
<evidence type="ECO:0000256" key="1">
    <source>
        <dbReference type="ARBA" id="ARBA00023002"/>
    </source>
</evidence>
<gene>
    <name evidence="3" type="ORF">E3J33_01670</name>
</gene>
<name>A0A523YPX7_UNCAE</name>
<keyword evidence="1" id="KW-0560">Oxidoreductase</keyword>
<dbReference type="GO" id="GO:0005829">
    <property type="term" value="C:cytosol"/>
    <property type="evidence" value="ECO:0007669"/>
    <property type="project" value="TreeGrafter"/>
</dbReference>
<evidence type="ECO:0000313" key="3">
    <source>
        <dbReference type="EMBL" id="TET93537.1"/>
    </source>
</evidence>
<sequence>MQTKKLGWTDLNLSIIGVGTWAIGGGGWEYSWGPQDDRESISTIRHALEKKINWIDTAPVYGLGHSEEVVGQAIKGLRDKLIIATKCGRVWDKDGSISGCLKKESIRSEIEGSLGRLQIDVIDLYQIHWPDPDEEIEEAWSTIADLIKEGKVRYAGVSNFSAEQLKRVQPIHPVASLQPPYSMLERGIEEELLDYCSANNIGVIVYSPMQKGLLTGKFTRERVQNLPADDHRREDRHFEEPELSANIELVKGLRSIAEKSGRTVAQLAIAWVLRRPEVTAAIVGARRPFQIEETVAAAESMLSREDITAIDMLLSKRQKALNLS</sequence>
<dbReference type="InterPro" id="IPR050523">
    <property type="entry name" value="AKR_Detox_Biosynth"/>
</dbReference>
<dbReference type="InterPro" id="IPR023210">
    <property type="entry name" value="NADP_OxRdtase_dom"/>
</dbReference>